<proteinExistence type="predicted"/>
<dbReference type="Proteomes" id="UP001159405">
    <property type="component" value="Unassembled WGS sequence"/>
</dbReference>
<name>A0ABN8P8X2_9CNID</name>
<evidence type="ECO:0000313" key="4">
    <source>
        <dbReference type="Proteomes" id="UP001159405"/>
    </source>
</evidence>
<evidence type="ECO:0000256" key="2">
    <source>
        <dbReference type="SAM" id="MobiDB-lite"/>
    </source>
</evidence>
<evidence type="ECO:0000256" key="1">
    <source>
        <dbReference type="SAM" id="Coils"/>
    </source>
</evidence>
<accession>A0ABN8P8X2</accession>
<gene>
    <name evidence="3" type="ORF">PLOB_00040015</name>
</gene>
<protein>
    <submittedName>
        <fullName evidence="3">Uncharacterized protein</fullName>
    </submittedName>
</protein>
<keyword evidence="1" id="KW-0175">Coiled coil</keyword>
<evidence type="ECO:0000313" key="3">
    <source>
        <dbReference type="EMBL" id="CAH3138139.1"/>
    </source>
</evidence>
<keyword evidence="4" id="KW-1185">Reference proteome</keyword>
<sequence>MQKTNDIFAVHLFHEEGINLKANEPDLNHVPTKSGDGDQDQVPPRKKVRKTVEKNAERVDAAASALRETQENLTTARQEFLDSTNKSELKLAAVRVDKIEKDLDAQLAELRRAQDALRKATDARKKLLQLEVESRPADSDSDDSTC</sequence>
<dbReference type="EMBL" id="CALNXK010000060">
    <property type="protein sequence ID" value="CAH3138139.1"/>
    <property type="molecule type" value="Genomic_DNA"/>
</dbReference>
<feature type="coiled-coil region" evidence="1">
    <location>
        <begin position="59"/>
        <end position="133"/>
    </location>
</feature>
<comment type="caution">
    <text evidence="3">The sequence shown here is derived from an EMBL/GenBank/DDBJ whole genome shotgun (WGS) entry which is preliminary data.</text>
</comment>
<organism evidence="3 4">
    <name type="scientific">Porites lobata</name>
    <dbReference type="NCBI Taxonomy" id="104759"/>
    <lineage>
        <taxon>Eukaryota</taxon>
        <taxon>Metazoa</taxon>
        <taxon>Cnidaria</taxon>
        <taxon>Anthozoa</taxon>
        <taxon>Hexacorallia</taxon>
        <taxon>Scleractinia</taxon>
        <taxon>Fungiina</taxon>
        <taxon>Poritidae</taxon>
        <taxon>Porites</taxon>
    </lineage>
</organism>
<reference evidence="3 4" key="1">
    <citation type="submission" date="2022-05" db="EMBL/GenBank/DDBJ databases">
        <authorList>
            <consortium name="Genoscope - CEA"/>
            <person name="William W."/>
        </authorList>
    </citation>
    <scope>NUCLEOTIDE SEQUENCE [LARGE SCALE GENOMIC DNA]</scope>
</reference>
<feature type="region of interest" description="Disordered" evidence="2">
    <location>
        <begin position="23"/>
        <end position="58"/>
    </location>
</feature>